<keyword evidence="2" id="KW-1185">Reference proteome</keyword>
<sequence length="79" mass="9079">MSRQETSGQAFYLFTCALYHNAFSNICPCPGLCMVLRVGASERRRYSLVFKGVWHTQGTDFRGDPTPQTLVWMRRGFNI</sequence>
<comment type="caution">
    <text evidence="1">The sequence shown here is derived from an EMBL/GenBank/DDBJ whole genome shotgun (WGS) entry which is preliminary data.</text>
</comment>
<dbReference type="AlphaFoldDB" id="A0AAE0YPL3"/>
<dbReference type="EMBL" id="JAWDGP010005692">
    <property type="protein sequence ID" value="KAK3753726.1"/>
    <property type="molecule type" value="Genomic_DNA"/>
</dbReference>
<evidence type="ECO:0000313" key="1">
    <source>
        <dbReference type="EMBL" id="KAK3753726.1"/>
    </source>
</evidence>
<evidence type="ECO:0000313" key="2">
    <source>
        <dbReference type="Proteomes" id="UP001283361"/>
    </source>
</evidence>
<organism evidence="1 2">
    <name type="scientific">Elysia crispata</name>
    <name type="common">lettuce slug</name>
    <dbReference type="NCBI Taxonomy" id="231223"/>
    <lineage>
        <taxon>Eukaryota</taxon>
        <taxon>Metazoa</taxon>
        <taxon>Spiralia</taxon>
        <taxon>Lophotrochozoa</taxon>
        <taxon>Mollusca</taxon>
        <taxon>Gastropoda</taxon>
        <taxon>Heterobranchia</taxon>
        <taxon>Euthyneura</taxon>
        <taxon>Panpulmonata</taxon>
        <taxon>Sacoglossa</taxon>
        <taxon>Placobranchoidea</taxon>
        <taxon>Plakobranchidae</taxon>
        <taxon>Elysia</taxon>
    </lineage>
</organism>
<accession>A0AAE0YPL3</accession>
<gene>
    <name evidence="1" type="ORF">RRG08_034901</name>
</gene>
<name>A0AAE0YPL3_9GAST</name>
<proteinExistence type="predicted"/>
<protein>
    <submittedName>
        <fullName evidence="1">Uncharacterized protein</fullName>
    </submittedName>
</protein>
<dbReference type="Proteomes" id="UP001283361">
    <property type="component" value="Unassembled WGS sequence"/>
</dbReference>
<reference evidence="1" key="1">
    <citation type="journal article" date="2023" name="G3 (Bethesda)">
        <title>A reference genome for the long-term kleptoplast-retaining sea slug Elysia crispata morphotype clarki.</title>
        <authorList>
            <person name="Eastman K.E."/>
            <person name="Pendleton A.L."/>
            <person name="Shaikh M.A."/>
            <person name="Suttiyut T."/>
            <person name="Ogas R."/>
            <person name="Tomko P."/>
            <person name="Gavelis G."/>
            <person name="Widhalm J.R."/>
            <person name="Wisecaver J.H."/>
        </authorList>
    </citation>
    <scope>NUCLEOTIDE SEQUENCE</scope>
    <source>
        <strain evidence="1">ECLA1</strain>
    </source>
</reference>